<feature type="compositionally biased region" description="Basic and acidic residues" evidence="1">
    <location>
        <begin position="348"/>
        <end position="360"/>
    </location>
</feature>
<dbReference type="GO" id="GO:0045814">
    <property type="term" value="P:negative regulation of gene expression, epigenetic"/>
    <property type="evidence" value="ECO:0007669"/>
    <property type="project" value="TreeGrafter"/>
</dbReference>
<feature type="compositionally biased region" description="Basic and acidic residues" evidence="1">
    <location>
        <begin position="196"/>
        <end position="221"/>
    </location>
</feature>
<feature type="compositionally biased region" description="Polar residues" evidence="1">
    <location>
        <begin position="333"/>
        <end position="347"/>
    </location>
</feature>
<sequence length="457" mass="50521">MEPTAADTIQQLVSALQRVLPALQEITASQPSAAVDSTASQPAVAADSTVAACPPLNPEVACSAGPMAMPSLYSSSAEDCSGFLLQCVNGPFSSPDCPSGHHILRSTMAFRRDRSIRDMYEQRFHPDRAAPYPRGGGGERRAFGRPDEDYVRNFDYDSPRFYPNGGPRNYHNDEKKGYHSDSHYSFSNESRGGPANRRDDYSYYRAPKDDSHSGRQVDFRGRSRVVSSPNARTQGSYPAPRPLSALGPNLGDDTLIQAIMNLDRGEEREGLRRKAPFPPVHDCSPTRQDVSPSPHSRSGSSISSRSYSPDRGKSHMYQPPLGKNRDRAPGPSVSVSRDGSPHSSVSASKEDMPVVERQPDEPLAPADEASTITDDFHERRSQAIAAKAREIEKVYRQDCETFGMVVKMLVAKDPSLEKHLQNPLKENLSEIRERCLEDLRHFISELDEVVRQPEPTV</sequence>
<dbReference type="InterPro" id="IPR028851">
    <property type="entry name" value="Pphln1"/>
</dbReference>
<reference evidence="3 4" key="1">
    <citation type="submission" date="2021-06" db="EMBL/GenBank/DDBJ databases">
        <title>Chromosome-level genome assembly of the red-tail catfish (Hemibagrus wyckioides).</title>
        <authorList>
            <person name="Shao F."/>
        </authorList>
    </citation>
    <scope>NUCLEOTIDE SEQUENCE [LARGE SCALE GENOMIC DNA]</scope>
    <source>
        <strain evidence="3">EC202008001</strain>
        <tissue evidence="3">Blood</tissue>
    </source>
</reference>
<dbReference type="CDD" id="cd22896">
    <property type="entry name" value="periphilin-like"/>
    <property type="match status" value="1"/>
</dbReference>
<dbReference type="PANTHER" id="PTHR15836:SF4">
    <property type="entry name" value="PERIPHILIN-1"/>
    <property type="match status" value="1"/>
</dbReference>
<dbReference type="EMBL" id="JAHKSW010000019">
    <property type="protein sequence ID" value="KAG7320070.1"/>
    <property type="molecule type" value="Genomic_DNA"/>
</dbReference>
<gene>
    <name evidence="3" type="ORF">KOW79_015923</name>
</gene>
<evidence type="ECO:0000256" key="1">
    <source>
        <dbReference type="SAM" id="MobiDB-lite"/>
    </source>
</evidence>
<name>A0A9D3NFI7_9TELE</name>
<dbReference type="Proteomes" id="UP000824219">
    <property type="component" value="Linkage Group LG19"/>
</dbReference>
<dbReference type="GO" id="GO:0097355">
    <property type="term" value="P:protein localization to heterochromatin"/>
    <property type="evidence" value="ECO:0007669"/>
    <property type="project" value="TreeGrafter"/>
</dbReference>
<protein>
    <recommendedName>
        <fullName evidence="2">Periphilin-1 C-terminal domain-containing protein</fullName>
    </recommendedName>
</protein>
<dbReference type="GO" id="GO:0005654">
    <property type="term" value="C:nucleoplasm"/>
    <property type="evidence" value="ECO:0007669"/>
    <property type="project" value="TreeGrafter"/>
</dbReference>
<evidence type="ECO:0000313" key="4">
    <source>
        <dbReference type="Proteomes" id="UP000824219"/>
    </source>
</evidence>
<dbReference type="Pfam" id="PF25234">
    <property type="entry name" value="Periphilin_C"/>
    <property type="match status" value="1"/>
</dbReference>
<comment type="caution">
    <text evidence="3">The sequence shown here is derived from an EMBL/GenBank/DDBJ whole genome shotgun (WGS) entry which is preliminary data.</text>
</comment>
<feature type="compositionally biased region" description="Basic and acidic residues" evidence="1">
    <location>
        <begin position="170"/>
        <end position="182"/>
    </location>
</feature>
<feature type="compositionally biased region" description="Polar residues" evidence="1">
    <location>
        <begin position="225"/>
        <end position="236"/>
    </location>
</feature>
<dbReference type="AlphaFoldDB" id="A0A9D3NFI7"/>
<dbReference type="OrthoDB" id="8933311at2759"/>
<keyword evidence="4" id="KW-1185">Reference proteome</keyword>
<dbReference type="InterPro" id="IPR057603">
    <property type="entry name" value="Periphilin-1_C"/>
</dbReference>
<evidence type="ECO:0000259" key="2">
    <source>
        <dbReference type="Pfam" id="PF25234"/>
    </source>
</evidence>
<evidence type="ECO:0000313" key="3">
    <source>
        <dbReference type="EMBL" id="KAG7320070.1"/>
    </source>
</evidence>
<feature type="domain" description="Periphilin-1 C-terminal" evidence="2">
    <location>
        <begin position="368"/>
        <end position="448"/>
    </location>
</feature>
<feature type="region of interest" description="Disordered" evidence="1">
    <location>
        <begin position="120"/>
        <end position="250"/>
    </location>
</feature>
<accession>A0A9D3NFI7</accession>
<proteinExistence type="predicted"/>
<feature type="compositionally biased region" description="Basic and acidic residues" evidence="1">
    <location>
        <begin position="137"/>
        <end position="158"/>
    </location>
</feature>
<dbReference type="PANTHER" id="PTHR15836">
    <property type="entry name" value="PERIPHILIN 1"/>
    <property type="match status" value="1"/>
</dbReference>
<feature type="compositionally biased region" description="Low complexity" evidence="1">
    <location>
        <begin position="291"/>
        <end position="307"/>
    </location>
</feature>
<organism evidence="3 4">
    <name type="scientific">Hemibagrus wyckioides</name>
    <dbReference type="NCBI Taxonomy" id="337641"/>
    <lineage>
        <taxon>Eukaryota</taxon>
        <taxon>Metazoa</taxon>
        <taxon>Chordata</taxon>
        <taxon>Craniata</taxon>
        <taxon>Vertebrata</taxon>
        <taxon>Euteleostomi</taxon>
        <taxon>Actinopterygii</taxon>
        <taxon>Neopterygii</taxon>
        <taxon>Teleostei</taxon>
        <taxon>Ostariophysi</taxon>
        <taxon>Siluriformes</taxon>
        <taxon>Bagridae</taxon>
        <taxon>Hemibagrus</taxon>
    </lineage>
</organism>
<dbReference type="GO" id="GO:0045892">
    <property type="term" value="P:negative regulation of DNA-templated transcription"/>
    <property type="evidence" value="ECO:0007669"/>
    <property type="project" value="InterPro"/>
</dbReference>
<feature type="region of interest" description="Disordered" evidence="1">
    <location>
        <begin position="266"/>
        <end position="376"/>
    </location>
</feature>